<dbReference type="RefSeq" id="WP_128995448.1">
    <property type="nucleotide sequence ID" value="NZ_PDKN01000002.1"/>
</dbReference>
<organism evidence="1 2">
    <name type="scientific">Candidatus Marinarcus aquaticus</name>
    <dbReference type="NCBI Taxonomy" id="2044504"/>
    <lineage>
        <taxon>Bacteria</taxon>
        <taxon>Pseudomonadati</taxon>
        <taxon>Campylobacterota</taxon>
        <taxon>Epsilonproteobacteria</taxon>
        <taxon>Campylobacterales</taxon>
        <taxon>Arcobacteraceae</taxon>
        <taxon>Candidatus Marinarcus</taxon>
    </lineage>
</organism>
<dbReference type="EMBL" id="PDKN01000002">
    <property type="protein sequence ID" value="RXJ60099.1"/>
    <property type="molecule type" value="Genomic_DNA"/>
</dbReference>
<evidence type="ECO:0000313" key="1">
    <source>
        <dbReference type="EMBL" id="RXJ60099.1"/>
    </source>
</evidence>
<accession>A0A4Q0XVA0</accession>
<sequence>MKNSEVIEIDEWELKLENELKLLKECQTSKNLPGCETCSEFFDCEKRKQYVVAVYESMNKGSGGGFEF</sequence>
<dbReference type="AlphaFoldDB" id="A0A4Q0XVA0"/>
<keyword evidence="2" id="KW-1185">Reference proteome</keyword>
<dbReference type="Proteomes" id="UP000290657">
    <property type="component" value="Unassembled WGS sequence"/>
</dbReference>
<evidence type="ECO:0000313" key="2">
    <source>
        <dbReference type="Proteomes" id="UP000290657"/>
    </source>
</evidence>
<proteinExistence type="predicted"/>
<gene>
    <name evidence="1" type="ORF">CRV04_03605</name>
</gene>
<reference evidence="1 2" key="1">
    <citation type="submission" date="2017-10" db="EMBL/GenBank/DDBJ databases">
        <title>Genomics of the genus Arcobacter.</title>
        <authorList>
            <person name="Perez-Cataluna A."/>
            <person name="Figueras M.J."/>
        </authorList>
    </citation>
    <scope>NUCLEOTIDE SEQUENCE [LARGE SCALE GENOMIC DNA]</scope>
    <source>
        <strain evidence="1 2">CECT 8987</strain>
    </source>
</reference>
<protein>
    <submittedName>
        <fullName evidence="1">Uncharacterized protein</fullName>
    </submittedName>
</protein>
<name>A0A4Q0XVA0_9BACT</name>
<dbReference type="OrthoDB" id="5334833at2"/>
<comment type="caution">
    <text evidence="1">The sequence shown here is derived from an EMBL/GenBank/DDBJ whole genome shotgun (WGS) entry which is preliminary data.</text>
</comment>